<dbReference type="InterPro" id="IPR011701">
    <property type="entry name" value="MFS"/>
</dbReference>
<evidence type="ECO:0000256" key="6">
    <source>
        <dbReference type="ARBA" id="ARBA00023136"/>
    </source>
</evidence>
<gene>
    <name evidence="9" type="ORF">YP76_07230</name>
</gene>
<feature type="transmembrane region" description="Helical" evidence="7">
    <location>
        <begin position="91"/>
        <end position="110"/>
    </location>
</feature>
<dbReference type="STRING" id="56193.YP76_07230"/>
<evidence type="ECO:0000313" key="9">
    <source>
        <dbReference type="EMBL" id="KKW92712.1"/>
    </source>
</evidence>
<feature type="transmembrane region" description="Helical" evidence="7">
    <location>
        <begin position="284"/>
        <end position="305"/>
    </location>
</feature>
<dbReference type="AlphaFoldDB" id="A0A0M3AR93"/>
<name>A0A0M3AR93_9SPHN</name>
<evidence type="ECO:0000259" key="8">
    <source>
        <dbReference type="PROSITE" id="PS50850"/>
    </source>
</evidence>
<feature type="transmembrane region" description="Helical" evidence="7">
    <location>
        <begin position="59"/>
        <end position="84"/>
    </location>
</feature>
<reference evidence="9 10" key="1">
    <citation type="submission" date="2015-04" db="EMBL/GenBank/DDBJ databases">
        <title>Genome sequence of aromatic hydrocarbons-degrading Sphingobium chungbukense DJ77.</title>
        <authorList>
            <person name="Kim Y.-C."/>
            <person name="Chae J.-C."/>
        </authorList>
    </citation>
    <scope>NUCLEOTIDE SEQUENCE [LARGE SCALE GENOMIC DNA]</scope>
    <source>
        <strain evidence="9 10">DJ77</strain>
    </source>
</reference>
<comment type="caution">
    <text evidence="9">The sequence shown here is derived from an EMBL/GenBank/DDBJ whole genome shotgun (WGS) entry which is preliminary data.</text>
</comment>
<dbReference type="FunFam" id="1.20.1250.20:FF:000001">
    <property type="entry name" value="Dicarboxylate MFS transporter"/>
    <property type="match status" value="1"/>
</dbReference>
<dbReference type="Gene3D" id="1.20.1250.20">
    <property type="entry name" value="MFS general substrate transporter like domains"/>
    <property type="match status" value="2"/>
</dbReference>
<dbReference type="PANTHER" id="PTHR43045">
    <property type="entry name" value="SHIKIMATE TRANSPORTER"/>
    <property type="match status" value="1"/>
</dbReference>
<organism evidence="9 10">
    <name type="scientific">Sphingobium chungbukense</name>
    <dbReference type="NCBI Taxonomy" id="56193"/>
    <lineage>
        <taxon>Bacteria</taxon>
        <taxon>Pseudomonadati</taxon>
        <taxon>Pseudomonadota</taxon>
        <taxon>Alphaproteobacteria</taxon>
        <taxon>Sphingomonadales</taxon>
        <taxon>Sphingomonadaceae</taxon>
        <taxon>Sphingobium</taxon>
    </lineage>
</organism>
<evidence type="ECO:0000256" key="3">
    <source>
        <dbReference type="ARBA" id="ARBA00022475"/>
    </source>
</evidence>
<protein>
    <submittedName>
        <fullName evidence="9">Major facilitator transporter</fullName>
    </submittedName>
</protein>
<dbReference type="Pfam" id="PF07690">
    <property type="entry name" value="MFS_1"/>
    <property type="match status" value="1"/>
</dbReference>
<feature type="transmembrane region" description="Helical" evidence="7">
    <location>
        <begin position="499"/>
        <end position="520"/>
    </location>
</feature>
<keyword evidence="5 7" id="KW-1133">Transmembrane helix</keyword>
<dbReference type="PROSITE" id="PS50850">
    <property type="entry name" value="MFS"/>
    <property type="match status" value="1"/>
</dbReference>
<dbReference type="InterPro" id="IPR036259">
    <property type="entry name" value="MFS_trans_sf"/>
</dbReference>
<keyword evidence="10" id="KW-1185">Reference proteome</keyword>
<feature type="transmembrane region" description="Helical" evidence="7">
    <location>
        <begin position="317"/>
        <end position="334"/>
    </location>
</feature>
<evidence type="ECO:0000256" key="7">
    <source>
        <dbReference type="SAM" id="Phobius"/>
    </source>
</evidence>
<evidence type="ECO:0000256" key="4">
    <source>
        <dbReference type="ARBA" id="ARBA00022692"/>
    </source>
</evidence>
<feature type="transmembrane region" description="Helical" evidence="7">
    <location>
        <begin position="19"/>
        <end position="39"/>
    </location>
</feature>
<dbReference type="EMBL" id="LBIC01000003">
    <property type="protein sequence ID" value="KKW92712.1"/>
    <property type="molecule type" value="Genomic_DNA"/>
</dbReference>
<dbReference type="Proteomes" id="UP000033874">
    <property type="component" value="Unassembled WGS sequence"/>
</dbReference>
<feature type="transmembrane region" description="Helical" evidence="7">
    <location>
        <begin position="473"/>
        <end position="493"/>
    </location>
</feature>
<feature type="transmembrane region" description="Helical" evidence="7">
    <location>
        <begin position="157"/>
        <end position="184"/>
    </location>
</feature>
<evidence type="ECO:0000256" key="5">
    <source>
        <dbReference type="ARBA" id="ARBA00022989"/>
    </source>
</evidence>
<feature type="transmembrane region" description="Helical" evidence="7">
    <location>
        <begin position="431"/>
        <end position="452"/>
    </location>
</feature>
<dbReference type="PANTHER" id="PTHR43045:SF7">
    <property type="entry name" value="MAJOR FACILITATOR SUPERFAMILY TRANSPORTER"/>
    <property type="match status" value="1"/>
</dbReference>
<feature type="transmembrane region" description="Helical" evidence="7">
    <location>
        <begin position="196"/>
        <end position="215"/>
    </location>
</feature>
<proteinExistence type="predicted"/>
<evidence type="ECO:0000256" key="1">
    <source>
        <dbReference type="ARBA" id="ARBA00004651"/>
    </source>
</evidence>
<evidence type="ECO:0000313" key="10">
    <source>
        <dbReference type="Proteomes" id="UP000033874"/>
    </source>
</evidence>
<keyword evidence="4 7" id="KW-0812">Transmembrane</keyword>
<feature type="transmembrane region" description="Helical" evidence="7">
    <location>
        <begin position="249"/>
        <end position="272"/>
    </location>
</feature>
<accession>A0A0M3AR93</accession>
<keyword evidence="2" id="KW-0813">Transport</keyword>
<dbReference type="PATRIC" id="fig|56193.3.peg.1495"/>
<keyword evidence="6 7" id="KW-0472">Membrane</keyword>
<dbReference type="GO" id="GO:0005886">
    <property type="term" value="C:plasma membrane"/>
    <property type="evidence" value="ECO:0007669"/>
    <property type="project" value="UniProtKB-SubCell"/>
</dbReference>
<feature type="transmembrane region" description="Helical" evidence="7">
    <location>
        <begin position="116"/>
        <end position="136"/>
    </location>
</feature>
<evidence type="ECO:0000256" key="2">
    <source>
        <dbReference type="ARBA" id="ARBA00022448"/>
    </source>
</evidence>
<feature type="domain" description="Major facilitator superfamily (MFS) profile" evidence="8">
    <location>
        <begin position="20"/>
        <end position="524"/>
    </location>
</feature>
<dbReference type="InterPro" id="IPR020846">
    <property type="entry name" value="MFS_dom"/>
</dbReference>
<sequence>MSEGTVGGDYVMDAKRDRLVITASALGTVFEWYDFYIYGVLAPIIGRTFFPTDNPTVELLYSLAGFAIGFGFRPLGAALFGYLGDRWGRKYTFLATIVLMGAATAGVGLTPSAASIGVAAPVILILLRIAQGLALGGEYGGAAIYVAEHAPAGKRGFYTSFIQAGVIGGFILSLIVVVGTQSIVGKGAWEAWGWRLPFIFSLALLAISLWMRLMLRESPVFTAMKAAGGQSRNPLKEAFTYPGNKRRMLVAMIGIAAGFTVIAYTAMFQALYFLQSGLHVSPGMAQLLVGGSAFAGIASFIFFGWLSDRVGRKKPIVIGYALVLLLLMPLYQFMGSTANPALYRAAERAPVVVSGPDCSFHPFAKVQPTACGKLLDHFSKRGIAYEKREAAAPSVSIGGKVVGDLSAGGLDAALRAAGYDSGTVTPDWPRAMLLFLALLLLWTLSGATYGPVAALLSEYFPARIRYSSLSIPYHIGTGYFGGFLPLVSQYIVARTGDPYAGLWYTLAVVAAALLTCLVALPETRGAKLEA</sequence>
<dbReference type="RefSeq" id="WP_046762927.1">
    <property type="nucleotide sequence ID" value="NZ_LBIC01000003.1"/>
</dbReference>
<keyword evidence="3" id="KW-1003">Cell membrane</keyword>
<dbReference type="GO" id="GO:0022857">
    <property type="term" value="F:transmembrane transporter activity"/>
    <property type="evidence" value="ECO:0007669"/>
    <property type="project" value="InterPro"/>
</dbReference>
<dbReference type="SUPFAM" id="SSF103473">
    <property type="entry name" value="MFS general substrate transporter"/>
    <property type="match status" value="1"/>
</dbReference>
<comment type="subcellular location">
    <subcellularLocation>
        <location evidence="1">Cell membrane</location>
        <topology evidence="1">Multi-pass membrane protein</topology>
    </subcellularLocation>
</comment>